<accession>A0ABP0GC60</accession>
<organism evidence="1 2">
    <name type="scientific">Clavelina lepadiformis</name>
    <name type="common">Light-bulb sea squirt</name>
    <name type="synonym">Ascidia lepadiformis</name>
    <dbReference type="NCBI Taxonomy" id="159417"/>
    <lineage>
        <taxon>Eukaryota</taxon>
        <taxon>Metazoa</taxon>
        <taxon>Chordata</taxon>
        <taxon>Tunicata</taxon>
        <taxon>Ascidiacea</taxon>
        <taxon>Aplousobranchia</taxon>
        <taxon>Clavelinidae</taxon>
        <taxon>Clavelina</taxon>
    </lineage>
</organism>
<reference evidence="1 2" key="1">
    <citation type="submission" date="2024-02" db="EMBL/GenBank/DDBJ databases">
        <authorList>
            <person name="Daric V."/>
            <person name="Darras S."/>
        </authorList>
    </citation>
    <scope>NUCLEOTIDE SEQUENCE [LARGE SCALE GENOMIC DNA]</scope>
</reference>
<evidence type="ECO:0000313" key="2">
    <source>
        <dbReference type="Proteomes" id="UP001642483"/>
    </source>
</evidence>
<comment type="caution">
    <text evidence="1">The sequence shown here is derived from an EMBL/GenBank/DDBJ whole genome shotgun (WGS) entry which is preliminary data.</text>
</comment>
<dbReference type="EMBL" id="CAWYQH010000108">
    <property type="protein sequence ID" value="CAK8688399.1"/>
    <property type="molecule type" value="Genomic_DNA"/>
</dbReference>
<dbReference type="Proteomes" id="UP001642483">
    <property type="component" value="Unassembled WGS sequence"/>
</dbReference>
<gene>
    <name evidence="1" type="ORF">CVLEPA_LOCUS20421</name>
</gene>
<proteinExistence type="predicted"/>
<protein>
    <submittedName>
        <fullName evidence="1">Uncharacterized protein</fullName>
    </submittedName>
</protein>
<evidence type="ECO:0000313" key="1">
    <source>
        <dbReference type="EMBL" id="CAK8688399.1"/>
    </source>
</evidence>
<keyword evidence="2" id="KW-1185">Reference proteome</keyword>
<name>A0ABP0GC60_CLALP</name>
<sequence>MEGPSTILWILQHQTSYKPESGKFCSPCSRYELHCIGSTHTMVAKVMRYWTKLMRTRFPARLCANVVTSLLQGWSRPRVKKEARMILQGDLRCLRQSCWFFQTNWTTIRSPPTCGSASLKILLSSPCCSCSILCMDSD</sequence>